<keyword evidence="3 5" id="KW-0808">Transferase</keyword>
<dbReference type="InterPro" id="IPR002123">
    <property type="entry name" value="Plipid/glycerol_acylTrfase"/>
</dbReference>
<dbReference type="SMART" id="SM00563">
    <property type="entry name" value="PlsC"/>
    <property type="match status" value="1"/>
</dbReference>
<dbReference type="GO" id="GO:0005783">
    <property type="term" value="C:endoplasmic reticulum"/>
    <property type="evidence" value="ECO:0007669"/>
    <property type="project" value="TreeGrafter"/>
</dbReference>
<keyword evidence="5" id="KW-0443">Lipid metabolism</keyword>
<keyword evidence="5" id="KW-0444">Lipid biosynthesis</keyword>
<keyword evidence="5" id="KW-0594">Phospholipid biosynthesis</keyword>
<evidence type="ECO:0000256" key="4">
    <source>
        <dbReference type="ARBA" id="ARBA00023315"/>
    </source>
</evidence>
<accession>A0A7R9ARL5</accession>
<dbReference type="PANTHER" id="PTHR10434">
    <property type="entry name" value="1-ACYL-SN-GLYCEROL-3-PHOSPHATE ACYLTRANSFERASE"/>
    <property type="match status" value="1"/>
</dbReference>
<evidence type="ECO:0000256" key="5">
    <source>
        <dbReference type="RuleBase" id="RU361267"/>
    </source>
</evidence>
<evidence type="ECO:0000256" key="2">
    <source>
        <dbReference type="ARBA" id="ARBA00008655"/>
    </source>
</evidence>
<evidence type="ECO:0000259" key="7">
    <source>
        <dbReference type="SMART" id="SM00563"/>
    </source>
</evidence>
<feature type="domain" description="Phospholipid/glycerol acyltransferase" evidence="7">
    <location>
        <begin position="132"/>
        <end position="250"/>
    </location>
</feature>
<keyword evidence="4 5" id="KW-0012">Acyltransferase</keyword>
<keyword evidence="6" id="KW-0812">Transmembrane</keyword>
<name>A0A7R9ARL5_TIMSH</name>
<dbReference type="GO" id="GO:0016020">
    <property type="term" value="C:membrane"/>
    <property type="evidence" value="ECO:0007669"/>
    <property type="project" value="InterPro"/>
</dbReference>
<dbReference type="InterPro" id="IPR004552">
    <property type="entry name" value="AGP_acyltrans"/>
</dbReference>
<dbReference type="GO" id="GO:0003841">
    <property type="term" value="F:1-acylglycerol-3-phosphate O-acyltransferase activity"/>
    <property type="evidence" value="ECO:0007669"/>
    <property type="project" value="UniProtKB-UniRule"/>
</dbReference>
<dbReference type="PANTHER" id="PTHR10434:SF11">
    <property type="entry name" value="1-ACYL-SN-GLYCEROL-3-PHOSPHATE ACYLTRANSFERASE"/>
    <property type="match status" value="1"/>
</dbReference>
<evidence type="ECO:0000256" key="6">
    <source>
        <dbReference type="SAM" id="Phobius"/>
    </source>
</evidence>
<dbReference type="NCBIfam" id="TIGR00530">
    <property type="entry name" value="AGP_acyltrn"/>
    <property type="match status" value="1"/>
</dbReference>
<dbReference type="Pfam" id="PF01553">
    <property type="entry name" value="Acyltransferase"/>
    <property type="match status" value="1"/>
</dbReference>
<dbReference type="AlphaFoldDB" id="A0A7R9ARL5"/>
<dbReference type="EMBL" id="OC001122">
    <property type="protein sequence ID" value="CAD7259167.1"/>
    <property type="molecule type" value="Genomic_DNA"/>
</dbReference>
<organism evidence="8">
    <name type="scientific">Timema shepardi</name>
    <name type="common">Walking stick</name>
    <dbReference type="NCBI Taxonomy" id="629360"/>
    <lineage>
        <taxon>Eukaryota</taxon>
        <taxon>Metazoa</taxon>
        <taxon>Ecdysozoa</taxon>
        <taxon>Arthropoda</taxon>
        <taxon>Hexapoda</taxon>
        <taxon>Insecta</taxon>
        <taxon>Pterygota</taxon>
        <taxon>Neoptera</taxon>
        <taxon>Polyneoptera</taxon>
        <taxon>Phasmatodea</taxon>
        <taxon>Timematodea</taxon>
        <taxon>Timematoidea</taxon>
        <taxon>Timematidae</taxon>
        <taxon>Timema</taxon>
    </lineage>
</organism>
<keyword evidence="5" id="KW-1208">Phospholipid metabolism</keyword>
<dbReference type="CDD" id="cd07989">
    <property type="entry name" value="LPLAT_AGPAT-like"/>
    <property type="match status" value="1"/>
</dbReference>
<reference evidence="8" key="1">
    <citation type="submission" date="2020-11" db="EMBL/GenBank/DDBJ databases">
        <authorList>
            <person name="Tran Van P."/>
        </authorList>
    </citation>
    <scope>NUCLEOTIDE SEQUENCE</scope>
</reference>
<evidence type="ECO:0000256" key="1">
    <source>
        <dbReference type="ARBA" id="ARBA00004728"/>
    </source>
</evidence>
<comment type="similarity">
    <text evidence="2 5">Belongs to the 1-acyl-sn-glycerol-3-phosphate acyltransferase family.</text>
</comment>
<comment type="pathway">
    <text evidence="1">Phospholipid metabolism; CDP-diacylglycerol biosynthesis; CDP-diacylglycerol from sn-glycerol 3-phosphate: step 2/3.</text>
</comment>
<protein>
    <recommendedName>
        <fullName evidence="5">1-acyl-sn-glycerol-3-phosphate acyltransferase</fullName>
        <ecNumber evidence="5">2.3.1.51</ecNumber>
    </recommendedName>
</protein>
<dbReference type="SUPFAM" id="SSF69593">
    <property type="entry name" value="Glycerol-3-phosphate (1)-acyltransferase"/>
    <property type="match status" value="1"/>
</dbReference>
<gene>
    <name evidence="8" type="ORF">TSIB3V08_LOCUS3378</name>
</gene>
<sequence length="317" mass="35797">MSLVLVPSMTQYLESRQSLVHFHDRPHALLIMLGPQDLLHWDLVPIAVLILIIAIPFLYDSPKSAIRYHGCYVVYIATVSITAFGSIPLFCLNPLNVKNILFISKILKHVTKLIGITWELRNGEILAEERGAVIVANHQSMIDILGMFNIWEVMDKCAAVAKKEIFYFWPFGLAAWLGGVVYIDRLNGPKAHEQIDKAAKLSVTHKVKLWIFPEGTRNDDGDNMLPFKRGAFKVAIGCQVPIIPVVFSPYYFINHKKRYFGQGKIIITALPPISTEGLTMDDIDDVMARTRKVMVEAQEAVCKEVRSTLPSNYINFD</sequence>
<keyword evidence="6" id="KW-0472">Membrane</keyword>
<feature type="transmembrane region" description="Helical" evidence="6">
    <location>
        <begin position="38"/>
        <end position="59"/>
    </location>
</feature>
<comment type="catalytic activity">
    <reaction evidence="5">
        <text>a 1-acyl-sn-glycero-3-phosphate + an acyl-CoA = a 1,2-diacyl-sn-glycero-3-phosphate + CoA</text>
        <dbReference type="Rhea" id="RHEA:19709"/>
        <dbReference type="ChEBI" id="CHEBI:57287"/>
        <dbReference type="ChEBI" id="CHEBI:57970"/>
        <dbReference type="ChEBI" id="CHEBI:58342"/>
        <dbReference type="ChEBI" id="CHEBI:58608"/>
        <dbReference type="EC" id="2.3.1.51"/>
    </reaction>
</comment>
<comment type="domain">
    <text evidence="5">The HXXXXD motif is essential for acyltransferase activity and may constitute the binding site for the phosphate moiety of the glycerol-3-phosphate.</text>
</comment>
<evidence type="ECO:0000313" key="8">
    <source>
        <dbReference type="EMBL" id="CAD7259167.1"/>
    </source>
</evidence>
<keyword evidence="6" id="KW-1133">Transmembrane helix</keyword>
<dbReference type="EC" id="2.3.1.51" evidence="5"/>
<proteinExistence type="inferred from homology"/>
<evidence type="ECO:0000256" key="3">
    <source>
        <dbReference type="ARBA" id="ARBA00022679"/>
    </source>
</evidence>
<dbReference type="GO" id="GO:0006654">
    <property type="term" value="P:phosphatidic acid biosynthetic process"/>
    <property type="evidence" value="ECO:0007669"/>
    <property type="project" value="TreeGrafter"/>
</dbReference>
<feature type="transmembrane region" description="Helical" evidence="6">
    <location>
        <begin position="71"/>
        <end position="90"/>
    </location>
</feature>